<proteinExistence type="predicted"/>
<accession>A0A7S9HE92</accession>
<organism evidence="1 2">
    <name type="scientific">Salinimonas marina</name>
    <dbReference type="NCBI Taxonomy" id="2785918"/>
    <lineage>
        <taxon>Bacteria</taxon>
        <taxon>Pseudomonadati</taxon>
        <taxon>Pseudomonadota</taxon>
        <taxon>Gammaproteobacteria</taxon>
        <taxon>Alteromonadales</taxon>
        <taxon>Alteromonadaceae</taxon>
        <taxon>Alteromonas/Salinimonas group</taxon>
        <taxon>Salinimonas</taxon>
    </lineage>
</organism>
<dbReference type="RefSeq" id="WP_195812142.1">
    <property type="nucleotide sequence ID" value="NZ_CP064795.1"/>
</dbReference>
<sequence>MIAVITGDLVDSTQLSPADYQITVKALKTYLTTLVKDYDAIYSVYRGDGFQLVSPHAAQLATLMLRTKLWLAAGKQAPPVQCALAGVCGSGTIHGDDPGEHTGPALITSGRTLDGLRGPQLSIEIENSPYNEALAVLCVQQSYLLNRLSESQSELLYRYVERQFPTHQQLADQLGTSRQNISERLRAAGADPLVRFIDFVDKCCQACLQERP</sequence>
<dbReference type="Gene3D" id="1.10.10.10">
    <property type="entry name" value="Winged helix-like DNA-binding domain superfamily/Winged helix DNA-binding domain"/>
    <property type="match status" value="1"/>
</dbReference>
<dbReference type="KEGG" id="smaa:IT774_08220"/>
<evidence type="ECO:0000313" key="1">
    <source>
        <dbReference type="EMBL" id="QPG07071.1"/>
    </source>
</evidence>
<keyword evidence="2" id="KW-1185">Reference proteome</keyword>
<evidence type="ECO:0000313" key="2">
    <source>
        <dbReference type="Proteomes" id="UP000595095"/>
    </source>
</evidence>
<dbReference type="Proteomes" id="UP000595095">
    <property type="component" value="Chromosome"/>
</dbReference>
<dbReference type="InterPro" id="IPR036388">
    <property type="entry name" value="WH-like_DNA-bd_sf"/>
</dbReference>
<dbReference type="EMBL" id="CP064795">
    <property type="protein sequence ID" value="QPG07071.1"/>
    <property type="molecule type" value="Genomic_DNA"/>
</dbReference>
<dbReference type="AlphaFoldDB" id="A0A7S9HE92"/>
<gene>
    <name evidence="1" type="ORF">IT774_08220</name>
</gene>
<reference evidence="1 2" key="1">
    <citation type="submission" date="2020-11" db="EMBL/GenBank/DDBJ databases">
        <title>Complete genome sequence for Salinimonas sp. strain G2-b.</title>
        <authorList>
            <person name="Park S.-J."/>
        </authorList>
    </citation>
    <scope>NUCLEOTIDE SEQUENCE [LARGE SCALE GENOMIC DNA]</scope>
    <source>
        <strain evidence="1 2">G2-b</strain>
    </source>
</reference>
<protein>
    <submittedName>
        <fullName evidence="1">Uncharacterized protein</fullName>
    </submittedName>
</protein>
<name>A0A7S9HE92_9ALTE</name>